<evidence type="ECO:0000256" key="5">
    <source>
        <dbReference type="ARBA" id="ARBA00074044"/>
    </source>
</evidence>
<proteinExistence type="inferred from homology"/>
<dbReference type="FunFam" id="3.40.50.300:FF:000011">
    <property type="entry name" value="Putative ABC transporter ATP-binding component"/>
    <property type="match status" value="1"/>
</dbReference>
<dbReference type="Gene3D" id="3.40.50.300">
    <property type="entry name" value="P-loop containing nucleotide triphosphate hydrolases"/>
    <property type="match status" value="2"/>
</dbReference>
<evidence type="ECO:0000256" key="1">
    <source>
        <dbReference type="ARBA" id="ARBA00022737"/>
    </source>
</evidence>
<keyword evidence="6" id="KW-0175">Coiled coil</keyword>
<feature type="domain" description="ABC transporter" evidence="7">
    <location>
        <begin position="2"/>
        <end position="252"/>
    </location>
</feature>
<comment type="similarity">
    <text evidence="4">Belongs to the ABC transporter superfamily. ABCF family. YbiT subfamily.</text>
</comment>
<dbReference type="AlphaFoldDB" id="A0A448B6P5"/>
<dbReference type="EMBL" id="LR134289">
    <property type="protein sequence ID" value="VEE10265.1"/>
    <property type="molecule type" value="Genomic_DNA"/>
</dbReference>
<dbReference type="RefSeq" id="WP_002983348.1">
    <property type="nucleotide sequence ID" value="NZ_CP068486.1"/>
</dbReference>
<name>A0A448B6P5_CHRGE</name>
<evidence type="ECO:0000256" key="2">
    <source>
        <dbReference type="ARBA" id="ARBA00022741"/>
    </source>
</evidence>
<evidence type="ECO:0000256" key="6">
    <source>
        <dbReference type="SAM" id="Coils"/>
    </source>
</evidence>
<dbReference type="PANTHER" id="PTHR42855:SF2">
    <property type="entry name" value="DRUG RESISTANCE ABC TRANSPORTER,ATP-BINDING PROTEIN"/>
    <property type="match status" value="1"/>
</dbReference>
<dbReference type="InterPro" id="IPR051309">
    <property type="entry name" value="ABCF_ATPase"/>
</dbReference>
<dbReference type="Proteomes" id="UP000279227">
    <property type="component" value="Chromosome"/>
</dbReference>
<evidence type="ECO:0000259" key="7">
    <source>
        <dbReference type="PROSITE" id="PS50893"/>
    </source>
</evidence>
<reference evidence="8 9" key="1">
    <citation type="submission" date="2018-12" db="EMBL/GenBank/DDBJ databases">
        <authorList>
            <consortium name="Pathogen Informatics"/>
        </authorList>
    </citation>
    <scope>NUCLEOTIDE SEQUENCE [LARGE SCALE GENOMIC DNA]</scope>
    <source>
        <strain evidence="8 9">NCTC11432</strain>
    </source>
</reference>
<dbReference type="SUPFAM" id="SSF52540">
    <property type="entry name" value="P-loop containing nucleoside triphosphate hydrolases"/>
    <property type="match status" value="2"/>
</dbReference>
<dbReference type="FunFam" id="3.40.50.300:FF:000070">
    <property type="entry name" value="Putative ABC transporter ATP-binding component"/>
    <property type="match status" value="1"/>
</dbReference>
<evidence type="ECO:0000313" key="9">
    <source>
        <dbReference type="Proteomes" id="UP000279227"/>
    </source>
</evidence>
<dbReference type="STRING" id="525257.HMPREF0204_10798"/>
<dbReference type="KEGG" id="cgle:NCTC11432_03846"/>
<dbReference type="GeneID" id="93019102"/>
<dbReference type="OrthoDB" id="1521973at2"/>
<dbReference type="GO" id="GO:0016887">
    <property type="term" value="F:ATP hydrolysis activity"/>
    <property type="evidence" value="ECO:0007669"/>
    <property type="project" value="InterPro"/>
</dbReference>
<evidence type="ECO:0000256" key="3">
    <source>
        <dbReference type="ARBA" id="ARBA00022840"/>
    </source>
</evidence>
<keyword evidence="1" id="KW-0677">Repeat</keyword>
<gene>
    <name evidence="8" type="primary">yheS_2</name>
    <name evidence="8" type="ORF">NCTC11432_03846</name>
</gene>
<dbReference type="InterPro" id="IPR032781">
    <property type="entry name" value="ABC_tran_Xtn"/>
</dbReference>
<sequence length="540" mass="61207">MLTVSNLSLQFGKRVLFDEVNIMFTKGNCYGIIGANGAGKSTFLKILTGKQDPTTGHVSLEPGKRMSVLEQDHFAYDQFTVLEAVLRGNKKLFEIKEEMDALYAKEDFSDEDGIKAGELGVIYDEMGGWTAESDAQTMLSNVGITEDMHWQLMGELENKDKVKVLLAQALFGNPDVLILDEPTNDLDIDTISWLEDFLADYENTVIVVSHDRHFLDTVCTHIGDLDYSKLNLYTGNYSFWYQASQLATKQRAQANKKAEEKKKELQDFIARFSSNVAKAKQATARKKMIDKLNIDDIKPTSRRYPAIIFEMEREAGDQILDVKGLEKTKDGELLFSNIDLNLKKGDKVAVLSKNSLAITEFFEILAGNVEADKGTVAWGVTTTQSHMPLDNTNFFQEDLSLVDWLRQFTKNDEERHEEFVRGFLGRMLFSGDEALKSCKVLSGGEKMRCMFSRMMLQKANVLLLDEPTNHLDLESITTLNNSLSNFKGNILLSSHDHEMLSTVCNRIIELTPNGIIDREMNYDEYLADKKVKELREKMYS</sequence>
<keyword evidence="3 8" id="KW-0067">ATP-binding</keyword>
<dbReference type="PANTHER" id="PTHR42855">
    <property type="entry name" value="ABC TRANSPORTER ATP-BINDING SUBUNIT"/>
    <property type="match status" value="1"/>
</dbReference>
<dbReference type="SMART" id="SM00382">
    <property type="entry name" value="AAA"/>
    <property type="match status" value="2"/>
</dbReference>
<dbReference type="CDD" id="cd03221">
    <property type="entry name" value="ABCF_EF-3"/>
    <property type="match status" value="2"/>
</dbReference>
<protein>
    <recommendedName>
        <fullName evidence="5">Probable ATP-binding protein YbiT</fullName>
    </recommendedName>
</protein>
<dbReference type="Pfam" id="PF12848">
    <property type="entry name" value="ABC_tran_Xtn"/>
    <property type="match status" value="1"/>
</dbReference>
<dbReference type="InterPro" id="IPR003439">
    <property type="entry name" value="ABC_transporter-like_ATP-bd"/>
</dbReference>
<dbReference type="InterPro" id="IPR003593">
    <property type="entry name" value="AAA+_ATPase"/>
</dbReference>
<dbReference type="GO" id="GO:0005524">
    <property type="term" value="F:ATP binding"/>
    <property type="evidence" value="ECO:0007669"/>
    <property type="project" value="UniProtKB-KW"/>
</dbReference>
<feature type="coiled-coil region" evidence="6">
    <location>
        <begin position="244"/>
        <end position="275"/>
    </location>
</feature>
<organism evidence="8 9">
    <name type="scientific">Chryseobacterium gleum</name>
    <name type="common">Flavobacterium gleum</name>
    <dbReference type="NCBI Taxonomy" id="250"/>
    <lineage>
        <taxon>Bacteria</taxon>
        <taxon>Pseudomonadati</taxon>
        <taxon>Bacteroidota</taxon>
        <taxon>Flavobacteriia</taxon>
        <taxon>Flavobacteriales</taxon>
        <taxon>Weeksellaceae</taxon>
        <taxon>Chryseobacterium group</taxon>
        <taxon>Chryseobacterium</taxon>
    </lineage>
</organism>
<accession>A0A448B6P5</accession>
<evidence type="ECO:0000313" key="8">
    <source>
        <dbReference type="EMBL" id="VEE10265.1"/>
    </source>
</evidence>
<evidence type="ECO:0000256" key="4">
    <source>
        <dbReference type="ARBA" id="ARBA00061551"/>
    </source>
</evidence>
<dbReference type="InterPro" id="IPR027417">
    <property type="entry name" value="P-loop_NTPase"/>
</dbReference>
<feature type="domain" description="ABC transporter" evidence="7">
    <location>
        <begin position="320"/>
        <end position="538"/>
    </location>
</feature>
<keyword evidence="2" id="KW-0547">Nucleotide-binding</keyword>
<dbReference type="PROSITE" id="PS50893">
    <property type="entry name" value="ABC_TRANSPORTER_2"/>
    <property type="match status" value="2"/>
</dbReference>
<dbReference type="Pfam" id="PF00005">
    <property type="entry name" value="ABC_tran"/>
    <property type="match status" value="2"/>
</dbReference>